<evidence type="ECO:0000256" key="4">
    <source>
        <dbReference type="ARBA" id="ARBA00022692"/>
    </source>
</evidence>
<evidence type="ECO:0000256" key="5">
    <source>
        <dbReference type="ARBA" id="ARBA00022787"/>
    </source>
</evidence>
<comment type="similarity">
    <text evidence="2">Belongs to the Tom20 family.</text>
</comment>
<dbReference type="Pfam" id="PF02064">
    <property type="entry name" value="MAS20"/>
    <property type="match status" value="1"/>
</dbReference>
<dbReference type="InterPro" id="IPR002056">
    <property type="entry name" value="MAS20"/>
</dbReference>
<evidence type="ECO:0000256" key="3">
    <source>
        <dbReference type="ARBA" id="ARBA00022448"/>
    </source>
</evidence>
<dbReference type="Proteomes" id="UP000054350">
    <property type="component" value="Unassembled WGS sequence"/>
</dbReference>
<name>A0A0L0T731_ALLM3</name>
<evidence type="ECO:0000256" key="6">
    <source>
        <dbReference type="ARBA" id="ARBA00022927"/>
    </source>
</evidence>
<keyword evidence="3" id="KW-0813">Transport</keyword>
<evidence type="ECO:0000256" key="8">
    <source>
        <dbReference type="ARBA" id="ARBA00023128"/>
    </source>
</evidence>
<dbReference type="PRINTS" id="PR00351">
    <property type="entry name" value="OM20RECEPTOR"/>
</dbReference>
<organism evidence="11 12">
    <name type="scientific">Allomyces macrogynus (strain ATCC 38327)</name>
    <name type="common">Allomyces javanicus var. macrogynus</name>
    <dbReference type="NCBI Taxonomy" id="578462"/>
    <lineage>
        <taxon>Eukaryota</taxon>
        <taxon>Fungi</taxon>
        <taxon>Fungi incertae sedis</taxon>
        <taxon>Blastocladiomycota</taxon>
        <taxon>Blastocladiomycetes</taxon>
        <taxon>Blastocladiales</taxon>
        <taxon>Blastocladiaceae</taxon>
        <taxon>Allomyces</taxon>
    </lineage>
</organism>
<comment type="subcellular location">
    <subcellularLocation>
        <location evidence="1">Mitochondrion outer membrane</location>
        <topology evidence="1">Single-pass membrane protein</topology>
    </subcellularLocation>
</comment>
<dbReference type="PANTHER" id="PTHR12430">
    <property type="entry name" value="MITOCHONDRIAL IMPORT RECEPTOR SUBUNIT TOM20"/>
    <property type="match status" value="1"/>
</dbReference>
<dbReference type="STRING" id="578462.A0A0L0T731"/>
<keyword evidence="9" id="KW-0472">Membrane</keyword>
<evidence type="ECO:0000256" key="2">
    <source>
        <dbReference type="ARBA" id="ARBA00005792"/>
    </source>
</evidence>
<sequence>MDTAPSMLRPAVAATTAAVASLASALSTATTVARQRPWAAASLAAGTLTLLYLLSTSRSSSDDAAFKRALRRQKRARSRQSTATAARSAGDADDDGMAAEARVMEEIVSAPIPTAPEARERFFQEYVARGEALVEQGPNHYNLAAACFYTALKVYPAPTELVHLYQQTLPDAVFAAVLALVSAEAAHRHAAYYAHFPPASLRTRISIAESPAPDGSRTIRRVLVAATDIPRGTPIFAETALAACPSPAALEAGTHCAFCLARITANSQHVDPRSPLVYCSPACEVTSWDLFDAHIFATGDAGRALVVACVRDGTAVPLLAARVLARMTRDEQRAALSSGETPAYGVWDHVDRWRYVESADATDGAHAALVRGGGCGTRPRRGRVCDGGAVRGVEGEGGVQCVWQGGEGGGKVVWTRGSRCFRCSRTRRTRATRMRGWWWGRVGKTGRS</sequence>
<keyword evidence="8" id="KW-0496">Mitochondrion</keyword>
<dbReference type="GO" id="GO:0006886">
    <property type="term" value="P:intracellular protein transport"/>
    <property type="evidence" value="ECO:0007669"/>
    <property type="project" value="InterPro"/>
</dbReference>
<dbReference type="EMBL" id="GG745366">
    <property type="protein sequence ID" value="KNE70486.1"/>
    <property type="molecule type" value="Genomic_DNA"/>
</dbReference>
<dbReference type="PANTHER" id="PTHR12430:SF0">
    <property type="entry name" value="TRANSLOCASE OF OUTER MITOCHONDRIAL MEMBRANE 20"/>
    <property type="match status" value="1"/>
</dbReference>
<proteinExistence type="inferred from homology"/>
<keyword evidence="12" id="KW-1185">Reference proteome</keyword>
<evidence type="ECO:0000313" key="11">
    <source>
        <dbReference type="EMBL" id="KNE70486.1"/>
    </source>
</evidence>
<dbReference type="Gene3D" id="1.10.220.160">
    <property type="match status" value="1"/>
</dbReference>
<dbReference type="GO" id="GO:0005742">
    <property type="term" value="C:mitochondrial outer membrane translocase complex"/>
    <property type="evidence" value="ECO:0007669"/>
    <property type="project" value="InterPro"/>
</dbReference>
<dbReference type="VEuPathDB" id="FungiDB:AMAG_20122"/>
<evidence type="ECO:0000256" key="9">
    <source>
        <dbReference type="ARBA" id="ARBA00023136"/>
    </source>
</evidence>
<dbReference type="Gene3D" id="6.10.140.2220">
    <property type="match status" value="1"/>
</dbReference>
<reference evidence="12" key="2">
    <citation type="submission" date="2009-11" db="EMBL/GenBank/DDBJ databases">
        <title>The Genome Sequence of Allomyces macrogynus strain ATCC 38327.</title>
        <authorList>
            <consortium name="The Broad Institute Genome Sequencing Platform"/>
            <person name="Russ C."/>
            <person name="Cuomo C."/>
            <person name="Shea T."/>
            <person name="Young S.K."/>
            <person name="Zeng Q."/>
            <person name="Koehrsen M."/>
            <person name="Haas B."/>
            <person name="Borodovsky M."/>
            <person name="Guigo R."/>
            <person name="Alvarado L."/>
            <person name="Berlin A."/>
            <person name="Borenstein D."/>
            <person name="Chen Z."/>
            <person name="Engels R."/>
            <person name="Freedman E."/>
            <person name="Gellesch M."/>
            <person name="Goldberg J."/>
            <person name="Griggs A."/>
            <person name="Gujja S."/>
            <person name="Heiman D."/>
            <person name="Hepburn T."/>
            <person name="Howarth C."/>
            <person name="Jen D."/>
            <person name="Larson L."/>
            <person name="Lewis B."/>
            <person name="Mehta T."/>
            <person name="Park D."/>
            <person name="Pearson M."/>
            <person name="Roberts A."/>
            <person name="Saif S."/>
            <person name="Shenoy N."/>
            <person name="Sisk P."/>
            <person name="Stolte C."/>
            <person name="Sykes S."/>
            <person name="Walk T."/>
            <person name="White J."/>
            <person name="Yandava C."/>
            <person name="Burger G."/>
            <person name="Gray M.W."/>
            <person name="Holland P.W.H."/>
            <person name="King N."/>
            <person name="Lang F.B.F."/>
            <person name="Roger A.J."/>
            <person name="Ruiz-Trillo I."/>
            <person name="Lander E."/>
            <person name="Nusbaum C."/>
        </authorList>
    </citation>
    <scope>NUCLEOTIDE SEQUENCE [LARGE SCALE GENOMIC DNA]</scope>
    <source>
        <strain evidence="12">ATCC 38327</strain>
    </source>
</reference>
<dbReference type="GO" id="GO:0030943">
    <property type="term" value="F:mitochondrion targeting sequence binding"/>
    <property type="evidence" value="ECO:0007669"/>
    <property type="project" value="TreeGrafter"/>
</dbReference>
<keyword evidence="5" id="KW-1000">Mitochondrion outer membrane</keyword>
<keyword evidence="4" id="KW-0812">Transmembrane</keyword>
<protein>
    <submittedName>
        <fullName evidence="11">Uncharacterized protein</fullName>
    </submittedName>
</protein>
<dbReference type="OMA" id="CSTECER"/>
<accession>A0A0L0T731</accession>
<dbReference type="InterPro" id="IPR046341">
    <property type="entry name" value="SET_dom_sf"/>
</dbReference>
<feature type="region of interest" description="Disordered" evidence="10">
    <location>
        <begin position="70"/>
        <end position="95"/>
    </location>
</feature>
<evidence type="ECO:0000313" key="12">
    <source>
        <dbReference type="Proteomes" id="UP000054350"/>
    </source>
</evidence>
<dbReference type="GO" id="GO:0016031">
    <property type="term" value="P:tRNA import into mitochondrion"/>
    <property type="evidence" value="ECO:0007669"/>
    <property type="project" value="TreeGrafter"/>
</dbReference>
<evidence type="ECO:0000256" key="7">
    <source>
        <dbReference type="ARBA" id="ARBA00022989"/>
    </source>
</evidence>
<dbReference type="InterPro" id="IPR023392">
    <property type="entry name" value="Tom20_dom_sf"/>
</dbReference>
<keyword evidence="7" id="KW-1133">Transmembrane helix</keyword>
<dbReference type="AlphaFoldDB" id="A0A0L0T731"/>
<dbReference type="GO" id="GO:0030150">
    <property type="term" value="P:protein import into mitochondrial matrix"/>
    <property type="evidence" value="ECO:0007669"/>
    <property type="project" value="TreeGrafter"/>
</dbReference>
<dbReference type="Gene3D" id="2.170.270.10">
    <property type="entry name" value="SET domain"/>
    <property type="match status" value="1"/>
</dbReference>
<gene>
    <name evidence="11" type="ORF">AMAG_20122</name>
</gene>
<dbReference type="GO" id="GO:0008320">
    <property type="term" value="F:protein transmembrane transporter activity"/>
    <property type="evidence" value="ECO:0007669"/>
    <property type="project" value="TreeGrafter"/>
</dbReference>
<feature type="compositionally biased region" description="Low complexity" evidence="10">
    <location>
        <begin position="79"/>
        <end position="89"/>
    </location>
</feature>
<dbReference type="Gene3D" id="1.20.960.10">
    <property type="entry name" value="Mitochondrial outer membrane translocase complex, subunit Tom20 domain"/>
    <property type="match status" value="1"/>
</dbReference>
<evidence type="ECO:0000256" key="10">
    <source>
        <dbReference type="SAM" id="MobiDB-lite"/>
    </source>
</evidence>
<dbReference type="GO" id="GO:0006605">
    <property type="term" value="P:protein targeting"/>
    <property type="evidence" value="ECO:0007669"/>
    <property type="project" value="InterPro"/>
</dbReference>
<evidence type="ECO:0000256" key="1">
    <source>
        <dbReference type="ARBA" id="ARBA00004572"/>
    </source>
</evidence>
<keyword evidence="6" id="KW-0653">Protein transport</keyword>
<reference evidence="11 12" key="1">
    <citation type="submission" date="2009-11" db="EMBL/GenBank/DDBJ databases">
        <title>Annotation of Allomyces macrogynus ATCC 38327.</title>
        <authorList>
            <consortium name="The Broad Institute Genome Sequencing Platform"/>
            <person name="Russ C."/>
            <person name="Cuomo C."/>
            <person name="Burger G."/>
            <person name="Gray M.W."/>
            <person name="Holland P.W.H."/>
            <person name="King N."/>
            <person name="Lang F.B.F."/>
            <person name="Roger A.J."/>
            <person name="Ruiz-Trillo I."/>
            <person name="Young S.K."/>
            <person name="Zeng Q."/>
            <person name="Gargeya S."/>
            <person name="Fitzgerald M."/>
            <person name="Haas B."/>
            <person name="Abouelleil A."/>
            <person name="Alvarado L."/>
            <person name="Arachchi H.M."/>
            <person name="Berlin A."/>
            <person name="Chapman S.B."/>
            <person name="Gearin G."/>
            <person name="Goldberg J."/>
            <person name="Griggs A."/>
            <person name="Gujja S."/>
            <person name="Hansen M."/>
            <person name="Heiman D."/>
            <person name="Howarth C."/>
            <person name="Larimer J."/>
            <person name="Lui A."/>
            <person name="MacDonald P.J.P."/>
            <person name="McCowen C."/>
            <person name="Montmayeur A."/>
            <person name="Murphy C."/>
            <person name="Neiman D."/>
            <person name="Pearson M."/>
            <person name="Priest M."/>
            <person name="Roberts A."/>
            <person name="Saif S."/>
            <person name="Shea T."/>
            <person name="Sisk P."/>
            <person name="Stolte C."/>
            <person name="Sykes S."/>
            <person name="Wortman J."/>
            <person name="Nusbaum C."/>
            <person name="Birren B."/>
        </authorList>
    </citation>
    <scope>NUCLEOTIDE SEQUENCE [LARGE SCALE GENOMIC DNA]</scope>
    <source>
        <strain evidence="11 12">ATCC 38327</strain>
    </source>
</reference>
<dbReference type="eggNOG" id="KOG4056">
    <property type="taxonomic scope" value="Eukaryota"/>
</dbReference>
<dbReference type="OrthoDB" id="2154253at2759"/>
<dbReference type="SUPFAM" id="SSF47157">
    <property type="entry name" value="Mitochondrial import receptor subunit Tom20"/>
    <property type="match status" value="1"/>
</dbReference>